<dbReference type="PROSITE" id="PS50076">
    <property type="entry name" value="DNAJ_2"/>
    <property type="match status" value="1"/>
</dbReference>
<evidence type="ECO:0000256" key="1">
    <source>
        <dbReference type="SAM" id="MobiDB-lite"/>
    </source>
</evidence>
<dbReference type="SUPFAM" id="SSF46565">
    <property type="entry name" value="Chaperone J-domain"/>
    <property type="match status" value="1"/>
</dbReference>
<sequence>MLSKKPAILLSAYSGLPPFSSGTSQSCASCRHPHISPPRHTRHYAQHTSQSHPHSEEADLTWPEPIHPHKSPTPYQILSIRPGEVYTKHRFYNLAKLYHPDRCHPSSPIAHLPNAVRLERYRLLVAAHAILSDDAKRRAYDLWGHGWAGHHQGALSHSAERTHERRDWRSGHDPMYNATWEDWEHWYGREYGTQQEDARTIHMSNFGFMSIVLALVSIGGVMQGTRANTFSTTVMEHRDKMHEEASRELARSKRATMSGDRNERIKTFVEHREANMTGEDAYQRVLPPSEICIPDTVRRQ</sequence>
<reference evidence="4" key="1">
    <citation type="journal article" date="2020" name="Stud. Mycol.">
        <title>101 Dothideomycetes genomes: A test case for predicting lifestyles and emergence of pathogens.</title>
        <authorList>
            <person name="Haridas S."/>
            <person name="Albert R."/>
            <person name="Binder M."/>
            <person name="Bloem J."/>
            <person name="LaButti K."/>
            <person name="Salamov A."/>
            <person name="Andreopoulos B."/>
            <person name="Baker S."/>
            <person name="Barry K."/>
            <person name="Bills G."/>
            <person name="Bluhm B."/>
            <person name="Cannon C."/>
            <person name="Castanera R."/>
            <person name="Culley D."/>
            <person name="Daum C."/>
            <person name="Ezra D."/>
            <person name="Gonzalez J."/>
            <person name="Henrissat B."/>
            <person name="Kuo A."/>
            <person name="Liang C."/>
            <person name="Lipzen A."/>
            <person name="Lutzoni F."/>
            <person name="Magnuson J."/>
            <person name="Mondo S."/>
            <person name="Nolan M."/>
            <person name="Ohm R."/>
            <person name="Pangilinan J."/>
            <person name="Park H.-J."/>
            <person name="Ramirez L."/>
            <person name="Alfaro M."/>
            <person name="Sun H."/>
            <person name="Tritt A."/>
            <person name="Yoshinaga Y."/>
            <person name="Zwiers L.-H."/>
            <person name="Turgeon B."/>
            <person name="Goodwin S."/>
            <person name="Spatafora J."/>
            <person name="Crous P."/>
            <person name="Grigoriev I."/>
        </authorList>
    </citation>
    <scope>NUCLEOTIDE SEQUENCE [LARGE SCALE GENOMIC DNA]</scope>
    <source>
        <strain evidence="4">CBS 304.66</strain>
    </source>
</reference>
<accession>A0A9P4K5Q9</accession>
<dbReference type="EMBL" id="ML986692">
    <property type="protein sequence ID" value="KAF2259984.1"/>
    <property type="molecule type" value="Genomic_DNA"/>
</dbReference>
<dbReference type="PROSITE" id="PS51257">
    <property type="entry name" value="PROKAR_LIPOPROTEIN"/>
    <property type="match status" value="1"/>
</dbReference>
<dbReference type="AlphaFoldDB" id="A0A9P4K5Q9"/>
<feature type="compositionally biased region" description="Basic residues" evidence="1">
    <location>
        <begin position="31"/>
        <end position="45"/>
    </location>
</feature>
<proteinExistence type="predicted"/>
<dbReference type="InterPro" id="IPR050817">
    <property type="entry name" value="DjlA_DnaK_co-chaperone"/>
</dbReference>
<dbReference type="PROSITE" id="PS00636">
    <property type="entry name" value="DNAJ_1"/>
    <property type="match status" value="1"/>
</dbReference>
<feature type="domain" description="J" evidence="2">
    <location>
        <begin position="73"/>
        <end position="144"/>
    </location>
</feature>
<dbReference type="Gene3D" id="1.10.287.110">
    <property type="entry name" value="DnaJ domain"/>
    <property type="match status" value="1"/>
</dbReference>
<evidence type="ECO:0000259" key="2">
    <source>
        <dbReference type="PROSITE" id="PS50076"/>
    </source>
</evidence>
<keyword evidence="4" id="KW-1185">Reference proteome</keyword>
<dbReference type="Proteomes" id="UP000800093">
    <property type="component" value="Unassembled WGS sequence"/>
</dbReference>
<dbReference type="OrthoDB" id="445556at2759"/>
<gene>
    <name evidence="3" type="ORF">CC78DRAFT_536721</name>
</gene>
<protein>
    <recommendedName>
        <fullName evidence="2">J domain-containing protein</fullName>
    </recommendedName>
</protein>
<dbReference type="InterPro" id="IPR001623">
    <property type="entry name" value="DnaJ_domain"/>
</dbReference>
<comment type="caution">
    <text evidence="3">The sequence shown here is derived from an EMBL/GenBank/DDBJ whole genome shotgun (WGS) entry which is preliminary data.</text>
</comment>
<dbReference type="InterPro" id="IPR036869">
    <property type="entry name" value="J_dom_sf"/>
</dbReference>
<organism evidence="3 4">
    <name type="scientific">Lojkania enalia</name>
    <dbReference type="NCBI Taxonomy" id="147567"/>
    <lineage>
        <taxon>Eukaryota</taxon>
        <taxon>Fungi</taxon>
        <taxon>Dikarya</taxon>
        <taxon>Ascomycota</taxon>
        <taxon>Pezizomycotina</taxon>
        <taxon>Dothideomycetes</taxon>
        <taxon>Pleosporomycetidae</taxon>
        <taxon>Pleosporales</taxon>
        <taxon>Pleosporales incertae sedis</taxon>
        <taxon>Lojkania</taxon>
    </lineage>
</organism>
<name>A0A9P4K5Q9_9PLEO</name>
<dbReference type="Pfam" id="PF00226">
    <property type="entry name" value="DnaJ"/>
    <property type="match status" value="1"/>
</dbReference>
<evidence type="ECO:0000313" key="3">
    <source>
        <dbReference type="EMBL" id="KAF2259984.1"/>
    </source>
</evidence>
<dbReference type="SMART" id="SM00271">
    <property type="entry name" value="DnaJ"/>
    <property type="match status" value="1"/>
</dbReference>
<dbReference type="InterPro" id="IPR018253">
    <property type="entry name" value="DnaJ_domain_CS"/>
</dbReference>
<dbReference type="CDD" id="cd06257">
    <property type="entry name" value="DnaJ"/>
    <property type="match status" value="1"/>
</dbReference>
<feature type="region of interest" description="Disordered" evidence="1">
    <location>
        <begin position="30"/>
        <end position="66"/>
    </location>
</feature>
<dbReference type="PANTHER" id="PTHR24074">
    <property type="entry name" value="CO-CHAPERONE PROTEIN DJLA"/>
    <property type="match status" value="1"/>
</dbReference>
<evidence type="ECO:0000313" key="4">
    <source>
        <dbReference type="Proteomes" id="UP000800093"/>
    </source>
</evidence>